<proteinExistence type="predicted"/>
<feature type="compositionally biased region" description="Basic and acidic residues" evidence="1">
    <location>
        <begin position="129"/>
        <end position="145"/>
    </location>
</feature>
<name>W2ZZ17_PHYNI</name>
<comment type="caution">
    <text evidence="3">The sequence shown here is derived from an EMBL/GenBank/DDBJ whole genome shotgun (WGS) entry which is preliminary data.</text>
</comment>
<accession>W2ZZ17</accession>
<organism evidence="3 4">
    <name type="scientific">Phytophthora nicotianae P10297</name>
    <dbReference type="NCBI Taxonomy" id="1317064"/>
    <lineage>
        <taxon>Eukaryota</taxon>
        <taxon>Sar</taxon>
        <taxon>Stramenopiles</taxon>
        <taxon>Oomycota</taxon>
        <taxon>Peronosporomycetes</taxon>
        <taxon>Peronosporales</taxon>
        <taxon>Peronosporaceae</taxon>
        <taxon>Phytophthora</taxon>
    </lineage>
</organism>
<reference evidence="3 4" key="1">
    <citation type="submission" date="2013-11" db="EMBL/GenBank/DDBJ databases">
        <title>The Genome Sequence of Phytophthora parasitica P10297.</title>
        <authorList>
            <consortium name="The Broad Institute Genomics Platform"/>
            <person name="Russ C."/>
            <person name="Tyler B."/>
            <person name="Panabieres F."/>
            <person name="Shan W."/>
            <person name="Tripathy S."/>
            <person name="Grunwald N."/>
            <person name="Machado M."/>
            <person name="Johnson C.S."/>
            <person name="Walker B."/>
            <person name="Young S.K."/>
            <person name="Zeng Q."/>
            <person name="Gargeya S."/>
            <person name="Fitzgerald M."/>
            <person name="Haas B."/>
            <person name="Abouelleil A."/>
            <person name="Allen A.W."/>
            <person name="Alvarado L."/>
            <person name="Arachchi H.M."/>
            <person name="Berlin A.M."/>
            <person name="Chapman S.B."/>
            <person name="Gainer-Dewar J."/>
            <person name="Goldberg J."/>
            <person name="Griggs A."/>
            <person name="Gujja S."/>
            <person name="Hansen M."/>
            <person name="Howarth C."/>
            <person name="Imamovic A."/>
            <person name="Ireland A."/>
            <person name="Larimer J."/>
            <person name="McCowan C."/>
            <person name="Murphy C."/>
            <person name="Pearson M."/>
            <person name="Poon T.W."/>
            <person name="Priest M."/>
            <person name="Roberts A."/>
            <person name="Saif S."/>
            <person name="Shea T."/>
            <person name="Sisk P."/>
            <person name="Sykes S."/>
            <person name="Wortman J."/>
            <person name="Nusbaum C."/>
            <person name="Birren B."/>
        </authorList>
    </citation>
    <scope>NUCLEOTIDE SEQUENCE [LARGE SCALE GENOMIC DNA]</scope>
    <source>
        <strain evidence="3 4">P10297</strain>
    </source>
</reference>
<feature type="compositionally biased region" description="Basic and acidic residues" evidence="1">
    <location>
        <begin position="39"/>
        <end position="57"/>
    </location>
</feature>
<sequence length="145" mass="16037">MRLLYPVLVVMATLVAISEGNAAEVNAVATKVNARDSIENTRKLSDPTEAALEERKGGGGGRGGGRRGGTSTRTSTGRRKFDRSGINPTNPTLGFMYPSDTPYLKDDIRKLYVKWLKKKQAKKKKQAEKKKAEEKEAETTRRLRA</sequence>
<dbReference type="EMBL" id="ANIY01000613">
    <property type="protein sequence ID" value="ETP52181.1"/>
    <property type="molecule type" value="Genomic_DNA"/>
</dbReference>
<feature type="chain" id="PRO_5004830926" description="RxLR effector protein" evidence="2">
    <location>
        <begin position="23"/>
        <end position="145"/>
    </location>
</feature>
<evidence type="ECO:0000313" key="4">
    <source>
        <dbReference type="Proteomes" id="UP000018948"/>
    </source>
</evidence>
<evidence type="ECO:0008006" key="5">
    <source>
        <dbReference type="Google" id="ProtNLM"/>
    </source>
</evidence>
<evidence type="ECO:0000256" key="2">
    <source>
        <dbReference type="SAM" id="SignalP"/>
    </source>
</evidence>
<protein>
    <recommendedName>
        <fullName evidence="5">RxLR effector protein</fullName>
    </recommendedName>
</protein>
<feature type="region of interest" description="Disordered" evidence="1">
    <location>
        <begin position="119"/>
        <end position="145"/>
    </location>
</feature>
<evidence type="ECO:0000256" key="1">
    <source>
        <dbReference type="SAM" id="MobiDB-lite"/>
    </source>
</evidence>
<keyword evidence="2" id="KW-0732">Signal</keyword>
<feature type="region of interest" description="Disordered" evidence="1">
    <location>
        <begin position="39"/>
        <end position="101"/>
    </location>
</feature>
<dbReference type="AlphaFoldDB" id="W2ZZ17"/>
<feature type="signal peptide" evidence="2">
    <location>
        <begin position="1"/>
        <end position="22"/>
    </location>
</feature>
<feature type="compositionally biased region" description="Basic residues" evidence="1">
    <location>
        <begin position="119"/>
        <end position="128"/>
    </location>
</feature>
<feature type="compositionally biased region" description="Gly residues" evidence="1">
    <location>
        <begin position="58"/>
        <end position="68"/>
    </location>
</feature>
<dbReference type="Proteomes" id="UP000018948">
    <property type="component" value="Unassembled WGS sequence"/>
</dbReference>
<evidence type="ECO:0000313" key="3">
    <source>
        <dbReference type="EMBL" id="ETP52181.1"/>
    </source>
</evidence>
<gene>
    <name evidence="3" type="ORF">F442_02770</name>
</gene>